<dbReference type="Proteomes" id="UP000294155">
    <property type="component" value="Unassembled WGS sequence"/>
</dbReference>
<dbReference type="RefSeq" id="WP_129921259.1">
    <property type="nucleotide sequence ID" value="NZ_SEWE01000021.1"/>
</dbReference>
<protein>
    <recommendedName>
        <fullName evidence="2">histidine kinase</fullName>
        <ecNumber evidence="2">2.7.13.3</ecNumber>
    </recommendedName>
</protein>
<feature type="non-terminal residue" evidence="8">
    <location>
        <position position="1"/>
    </location>
</feature>
<dbReference type="OrthoDB" id="5401121at2"/>
<dbReference type="PANTHER" id="PTHR24421">
    <property type="entry name" value="NITRATE/NITRITE SENSOR PROTEIN NARX-RELATED"/>
    <property type="match status" value="1"/>
</dbReference>
<dbReference type="InterPro" id="IPR005467">
    <property type="entry name" value="His_kinase_dom"/>
</dbReference>
<feature type="domain" description="PAC" evidence="7">
    <location>
        <begin position="1"/>
        <end position="14"/>
    </location>
</feature>
<dbReference type="PROSITE" id="PS50113">
    <property type="entry name" value="PAC"/>
    <property type="match status" value="1"/>
</dbReference>
<evidence type="ECO:0000256" key="3">
    <source>
        <dbReference type="ARBA" id="ARBA00022679"/>
    </source>
</evidence>
<evidence type="ECO:0000256" key="4">
    <source>
        <dbReference type="ARBA" id="ARBA00022777"/>
    </source>
</evidence>
<dbReference type="InterPro" id="IPR036890">
    <property type="entry name" value="HATPase_C_sf"/>
</dbReference>
<dbReference type="Pfam" id="PF08448">
    <property type="entry name" value="PAS_4"/>
    <property type="match status" value="1"/>
</dbReference>
<dbReference type="GO" id="GO:0000160">
    <property type="term" value="P:phosphorelay signal transduction system"/>
    <property type="evidence" value="ECO:0007669"/>
    <property type="project" value="UniProtKB-KW"/>
</dbReference>
<evidence type="ECO:0000313" key="9">
    <source>
        <dbReference type="Proteomes" id="UP000294155"/>
    </source>
</evidence>
<dbReference type="SUPFAM" id="SSF55874">
    <property type="entry name" value="ATPase domain of HSP90 chaperone/DNA topoisomerase II/histidine kinase"/>
    <property type="match status" value="1"/>
</dbReference>
<dbReference type="InterPro" id="IPR004358">
    <property type="entry name" value="Sig_transdc_His_kin-like_C"/>
</dbReference>
<evidence type="ECO:0000259" key="6">
    <source>
        <dbReference type="PROSITE" id="PS50109"/>
    </source>
</evidence>
<keyword evidence="4 8" id="KW-0418">Kinase</keyword>
<dbReference type="Gene3D" id="3.30.450.20">
    <property type="entry name" value="PAS domain"/>
    <property type="match status" value="1"/>
</dbReference>
<gene>
    <name evidence="8" type="ORF">EWM57_11315</name>
</gene>
<dbReference type="SUPFAM" id="SSF55785">
    <property type="entry name" value="PYP-like sensor domain (PAS domain)"/>
    <property type="match status" value="1"/>
</dbReference>
<dbReference type="InterPro" id="IPR000700">
    <property type="entry name" value="PAS-assoc_C"/>
</dbReference>
<evidence type="ECO:0000313" key="8">
    <source>
        <dbReference type="EMBL" id="RYU79117.1"/>
    </source>
</evidence>
<comment type="catalytic activity">
    <reaction evidence="1">
        <text>ATP + protein L-histidine = ADP + protein N-phospho-L-histidine.</text>
        <dbReference type="EC" id="2.7.13.3"/>
    </reaction>
</comment>
<organism evidence="8 9">
    <name type="scientific">Hymenobacter persicinus</name>
    <dbReference type="NCBI Taxonomy" id="2025506"/>
    <lineage>
        <taxon>Bacteria</taxon>
        <taxon>Pseudomonadati</taxon>
        <taxon>Bacteroidota</taxon>
        <taxon>Cytophagia</taxon>
        <taxon>Cytophagales</taxon>
        <taxon>Hymenobacteraceae</taxon>
        <taxon>Hymenobacter</taxon>
    </lineage>
</organism>
<dbReference type="GO" id="GO:0004673">
    <property type="term" value="F:protein histidine kinase activity"/>
    <property type="evidence" value="ECO:0007669"/>
    <property type="project" value="UniProtKB-EC"/>
</dbReference>
<keyword evidence="5" id="KW-0902">Two-component regulatory system</keyword>
<reference evidence="8 9" key="1">
    <citation type="submission" date="2019-02" db="EMBL/GenBank/DDBJ databases">
        <title>Bacterial novel species isolated from soil.</title>
        <authorList>
            <person name="Jung H.-Y."/>
        </authorList>
    </citation>
    <scope>NUCLEOTIDE SEQUENCE [LARGE SCALE GENOMIC DNA]</scope>
    <source>
        <strain evidence="8 9">1-3-3-3</strain>
    </source>
</reference>
<name>A0A4Q5LEV5_9BACT</name>
<dbReference type="AlphaFoldDB" id="A0A4Q5LEV5"/>
<sequence length="355" mass="39222">DITDRKQMEQDLRASKELLEAVFHATLDSVQVLQCVRDAAGVLLDFEWLLTNEAAHRLLQRLDVRGRRLLEEAPAMRTNGVLEQFRRVVEQQQPVNFELLYPKEGRETWYHIAAAPFGDGLVVTWHEITARKQATAELLHLQRAQQQALFNAVLEAQETERQRMADTLHNGVGQTLYAAKLQVDQLGAGPETRLRASALLTDAIRQIRTLSHELTPTVLVEFGLAAALSDIGRAFSSRGLRFQCFIDLDAEPPLPQPLELAIYRIAQELAQNVVKHARASEASLAVETVPGFVLLRVEDNGVGFASTPAPGAGIGLRTIRDRVALLGGTIDVGSTPAFGTYVRIRFPTPSASEQV</sequence>
<evidence type="ECO:0000256" key="2">
    <source>
        <dbReference type="ARBA" id="ARBA00012438"/>
    </source>
</evidence>
<dbReference type="Pfam" id="PF02518">
    <property type="entry name" value="HATPase_c"/>
    <property type="match status" value="1"/>
</dbReference>
<dbReference type="SMART" id="SM00387">
    <property type="entry name" value="HATPase_c"/>
    <property type="match status" value="1"/>
</dbReference>
<dbReference type="InterPro" id="IPR003594">
    <property type="entry name" value="HATPase_dom"/>
</dbReference>
<dbReference type="InterPro" id="IPR035965">
    <property type="entry name" value="PAS-like_dom_sf"/>
</dbReference>
<dbReference type="InterPro" id="IPR013656">
    <property type="entry name" value="PAS_4"/>
</dbReference>
<dbReference type="EC" id="2.7.13.3" evidence="2"/>
<accession>A0A4Q5LEV5</accession>
<keyword evidence="3" id="KW-0808">Transferase</keyword>
<dbReference type="Gene3D" id="1.20.5.1930">
    <property type="match status" value="1"/>
</dbReference>
<evidence type="ECO:0000259" key="7">
    <source>
        <dbReference type="PROSITE" id="PS50113"/>
    </source>
</evidence>
<dbReference type="CDD" id="cd16917">
    <property type="entry name" value="HATPase_UhpB-NarQ-NarX-like"/>
    <property type="match status" value="1"/>
</dbReference>
<keyword evidence="9" id="KW-1185">Reference proteome</keyword>
<proteinExistence type="predicted"/>
<dbReference type="PRINTS" id="PR00344">
    <property type="entry name" value="BCTRLSENSOR"/>
</dbReference>
<dbReference type="InterPro" id="IPR050482">
    <property type="entry name" value="Sensor_HK_TwoCompSys"/>
</dbReference>
<dbReference type="PANTHER" id="PTHR24421:SF10">
    <property type="entry name" value="NITRATE_NITRITE SENSOR PROTEIN NARQ"/>
    <property type="match status" value="1"/>
</dbReference>
<dbReference type="Gene3D" id="3.30.565.10">
    <property type="entry name" value="Histidine kinase-like ATPase, C-terminal domain"/>
    <property type="match status" value="1"/>
</dbReference>
<dbReference type="EMBL" id="SEWE01000021">
    <property type="protein sequence ID" value="RYU79117.1"/>
    <property type="molecule type" value="Genomic_DNA"/>
</dbReference>
<feature type="domain" description="Histidine kinase" evidence="6">
    <location>
        <begin position="262"/>
        <end position="350"/>
    </location>
</feature>
<evidence type="ECO:0000256" key="5">
    <source>
        <dbReference type="ARBA" id="ARBA00023012"/>
    </source>
</evidence>
<dbReference type="PROSITE" id="PS50109">
    <property type="entry name" value="HIS_KIN"/>
    <property type="match status" value="1"/>
</dbReference>
<comment type="caution">
    <text evidence="8">The sequence shown here is derived from an EMBL/GenBank/DDBJ whole genome shotgun (WGS) entry which is preliminary data.</text>
</comment>
<evidence type="ECO:0000256" key="1">
    <source>
        <dbReference type="ARBA" id="ARBA00000085"/>
    </source>
</evidence>